<proteinExistence type="predicted"/>
<dbReference type="AlphaFoldDB" id="A0A1I3P3F3"/>
<dbReference type="InterPro" id="IPR029044">
    <property type="entry name" value="Nucleotide-diphossugar_trans"/>
</dbReference>
<sequence length="411" mass="46482">MNEYSLERLGPPHLNECEAALQSRLNRIAAESEHSTKHEAPHNAPPQEPHAALRMQQESKLRPHPATNDIVPGYPVPGGKGLTESEPSIIREHKLRPIAFEQQIGRMETHEIGLSPLSCIAVNGRHPPVGKLHLLACLFNPARSSRIVRNYRIFRESLGSLPITVVELALDDDPFVATDGIRIRGTRSRHSLWQKERLLNIGLSSLPDDVGAVAWLDADVLLPDTWYADTVEALESAPIVQPFQKAHWLDERHQVERSYTSYSSWRRNQGADTYGHPGFAWAARREVLENGFFDRNIVGGGDTWMCYTFAGDLGSAWLRQAPHWMLDEWEQWASPVSQKVRGHIAWLATDLVHLHHGSPSNRSYQSRAGWMVDADLKADQIILDQNGLYTVRDNEGFRLKMIEYFPSRKDG</sequence>
<evidence type="ECO:0000256" key="1">
    <source>
        <dbReference type="SAM" id="MobiDB-lite"/>
    </source>
</evidence>
<accession>A0A1I3P3F3</accession>
<reference evidence="3" key="1">
    <citation type="submission" date="2016-10" db="EMBL/GenBank/DDBJ databases">
        <authorList>
            <person name="Varghese N."/>
            <person name="Submissions S."/>
        </authorList>
    </citation>
    <scope>NUCLEOTIDE SEQUENCE [LARGE SCALE GENOMIC DNA]</scope>
    <source>
        <strain evidence="3">DSM 26348</strain>
    </source>
</reference>
<gene>
    <name evidence="2" type="ORF">SAMN05421753_11621</name>
</gene>
<feature type="compositionally biased region" description="Basic and acidic residues" evidence="1">
    <location>
        <begin position="30"/>
        <end position="41"/>
    </location>
</feature>
<protein>
    <submittedName>
        <fullName evidence="2">Uncharacterized protein</fullName>
    </submittedName>
</protein>
<organism evidence="2 3">
    <name type="scientific">Planctomicrobium piriforme</name>
    <dbReference type="NCBI Taxonomy" id="1576369"/>
    <lineage>
        <taxon>Bacteria</taxon>
        <taxon>Pseudomonadati</taxon>
        <taxon>Planctomycetota</taxon>
        <taxon>Planctomycetia</taxon>
        <taxon>Planctomycetales</taxon>
        <taxon>Planctomycetaceae</taxon>
        <taxon>Planctomicrobium</taxon>
    </lineage>
</organism>
<evidence type="ECO:0000313" key="3">
    <source>
        <dbReference type="Proteomes" id="UP000199518"/>
    </source>
</evidence>
<dbReference type="EMBL" id="FOQD01000016">
    <property type="protein sequence ID" value="SFJ15860.1"/>
    <property type="molecule type" value="Genomic_DNA"/>
</dbReference>
<name>A0A1I3P3F3_9PLAN</name>
<feature type="region of interest" description="Disordered" evidence="1">
    <location>
        <begin position="30"/>
        <end position="78"/>
    </location>
</feature>
<dbReference type="Proteomes" id="UP000199518">
    <property type="component" value="Unassembled WGS sequence"/>
</dbReference>
<keyword evidence="3" id="KW-1185">Reference proteome</keyword>
<dbReference type="STRING" id="1576369.SAMN05421753_11621"/>
<dbReference type="SUPFAM" id="SSF53448">
    <property type="entry name" value="Nucleotide-diphospho-sugar transferases"/>
    <property type="match status" value="1"/>
</dbReference>
<evidence type="ECO:0000313" key="2">
    <source>
        <dbReference type="EMBL" id="SFJ15860.1"/>
    </source>
</evidence>